<dbReference type="GO" id="GO:0016740">
    <property type="term" value="F:transferase activity"/>
    <property type="evidence" value="ECO:0007669"/>
    <property type="project" value="UniProtKB-KW"/>
</dbReference>
<keyword evidence="2 4" id="KW-0833">Ubl conjugation pathway</keyword>
<organism evidence="7 8">
    <name type="scientific">Steinernema carpocapsae</name>
    <name type="common">Entomopathogenic nematode</name>
    <dbReference type="NCBI Taxonomy" id="34508"/>
    <lineage>
        <taxon>Eukaryota</taxon>
        <taxon>Metazoa</taxon>
        <taxon>Ecdysozoa</taxon>
        <taxon>Nematoda</taxon>
        <taxon>Chromadorea</taxon>
        <taxon>Rhabditida</taxon>
        <taxon>Tylenchina</taxon>
        <taxon>Panagrolaimomorpha</taxon>
        <taxon>Strongyloidoidea</taxon>
        <taxon>Steinernematidae</taxon>
        <taxon>Steinernema</taxon>
    </lineage>
</organism>
<evidence type="ECO:0000259" key="6">
    <source>
        <dbReference type="PROSITE" id="PS50127"/>
    </source>
</evidence>
<evidence type="ECO:0000313" key="7">
    <source>
        <dbReference type="EMBL" id="TKR86579.1"/>
    </source>
</evidence>
<dbReference type="Proteomes" id="UP000298663">
    <property type="component" value="Unassembled WGS sequence"/>
</dbReference>
<evidence type="ECO:0000256" key="5">
    <source>
        <dbReference type="SAM" id="MobiDB-lite"/>
    </source>
</evidence>
<feature type="region of interest" description="Disordered" evidence="5">
    <location>
        <begin position="128"/>
        <end position="163"/>
    </location>
</feature>
<gene>
    <name evidence="7" type="ORF">L596_011146</name>
</gene>
<accession>A0A4U5NSQ4</accession>
<keyword evidence="4" id="KW-0067">ATP-binding</keyword>
<protein>
    <recommendedName>
        <fullName evidence="6">UBC core domain-containing protein</fullName>
    </recommendedName>
</protein>
<proteinExistence type="inferred from homology"/>
<keyword evidence="8" id="KW-1185">Reference proteome</keyword>
<comment type="similarity">
    <text evidence="4">Belongs to the ubiquitin-conjugating enzyme family.</text>
</comment>
<dbReference type="InterPro" id="IPR000608">
    <property type="entry name" value="UBC"/>
</dbReference>
<dbReference type="SUPFAM" id="SSF54495">
    <property type="entry name" value="UBC-like"/>
    <property type="match status" value="1"/>
</dbReference>
<evidence type="ECO:0000256" key="4">
    <source>
        <dbReference type="RuleBase" id="RU362109"/>
    </source>
</evidence>
<comment type="caution">
    <text evidence="7">The sequence shown here is derived from an EMBL/GenBank/DDBJ whole genome shotgun (WGS) entry which is preliminary data.</text>
</comment>
<dbReference type="AlphaFoldDB" id="A0A4U5NSQ4"/>
<dbReference type="PROSITE" id="PS00183">
    <property type="entry name" value="UBC_1"/>
    <property type="match status" value="1"/>
</dbReference>
<dbReference type="PROSITE" id="PS50127">
    <property type="entry name" value="UBC_2"/>
    <property type="match status" value="1"/>
</dbReference>
<keyword evidence="1" id="KW-0808">Transferase</keyword>
<dbReference type="InterPro" id="IPR023313">
    <property type="entry name" value="UBQ-conjugating_AS"/>
</dbReference>
<feature type="domain" description="UBC core" evidence="6">
    <location>
        <begin position="4"/>
        <end position="161"/>
    </location>
</feature>
<dbReference type="SMART" id="SM00212">
    <property type="entry name" value="UBCc"/>
    <property type="match status" value="1"/>
</dbReference>
<feature type="compositionally biased region" description="Polar residues" evidence="5">
    <location>
        <begin position="130"/>
        <end position="142"/>
    </location>
</feature>
<dbReference type="Pfam" id="PF00179">
    <property type="entry name" value="UQ_con"/>
    <property type="match status" value="1"/>
</dbReference>
<dbReference type="OrthoDB" id="9993688at2759"/>
<dbReference type="PANTHER" id="PTHR24068">
    <property type="entry name" value="UBIQUITIN-CONJUGATING ENZYME E2"/>
    <property type="match status" value="1"/>
</dbReference>
<evidence type="ECO:0000256" key="1">
    <source>
        <dbReference type="ARBA" id="ARBA00022679"/>
    </source>
</evidence>
<feature type="active site" description="Glycyl thioester intermediate" evidence="3">
    <location>
        <position position="93"/>
    </location>
</feature>
<dbReference type="GO" id="GO:0005524">
    <property type="term" value="F:ATP binding"/>
    <property type="evidence" value="ECO:0007669"/>
    <property type="project" value="UniProtKB-UniRule"/>
</dbReference>
<evidence type="ECO:0000313" key="8">
    <source>
        <dbReference type="Proteomes" id="UP000298663"/>
    </source>
</evidence>
<dbReference type="EMBL" id="AZBU02000003">
    <property type="protein sequence ID" value="TKR86579.1"/>
    <property type="molecule type" value="Genomic_DNA"/>
</dbReference>
<reference evidence="7 8" key="1">
    <citation type="journal article" date="2015" name="Genome Biol.">
        <title>Comparative genomics of Steinernema reveals deeply conserved gene regulatory networks.</title>
        <authorList>
            <person name="Dillman A.R."/>
            <person name="Macchietto M."/>
            <person name="Porter C.F."/>
            <person name="Rogers A."/>
            <person name="Williams B."/>
            <person name="Antoshechkin I."/>
            <person name="Lee M.M."/>
            <person name="Goodwin Z."/>
            <person name="Lu X."/>
            <person name="Lewis E.E."/>
            <person name="Goodrich-Blair H."/>
            <person name="Stock S.P."/>
            <person name="Adams B.J."/>
            <person name="Sternberg P.W."/>
            <person name="Mortazavi A."/>
        </authorList>
    </citation>
    <scope>NUCLEOTIDE SEQUENCE [LARGE SCALE GENOMIC DNA]</scope>
    <source>
        <strain evidence="7 8">ALL</strain>
    </source>
</reference>
<name>A0A4U5NSQ4_STECR</name>
<evidence type="ECO:0000256" key="3">
    <source>
        <dbReference type="PROSITE-ProRule" id="PRU10133"/>
    </source>
</evidence>
<evidence type="ECO:0000256" key="2">
    <source>
        <dbReference type="ARBA" id="ARBA00022786"/>
    </source>
</evidence>
<reference evidence="7 8" key="2">
    <citation type="journal article" date="2019" name="G3 (Bethesda)">
        <title>Hybrid Assembly of the Genome of the Entomopathogenic Nematode Steinernema carpocapsae Identifies the X-Chromosome.</title>
        <authorList>
            <person name="Serra L."/>
            <person name="Macchietto M."/>
            <person name="Macias-Munoz A."/>
            <person name="McGill C.J."/>
            <person name="Rodriguez I.M."/>
            <person name="Rodriguez B."/>
            <person name="Murad R."/>
            <person name="Mortazavi A."/>
        </authorList>
    </citation>
    <scope>NUCLEOTIDE SEQUENCE [LARGE SCALE GENOMIC DNA]</scope>
    <source>
        <strain evidence="7 8">ALL</strain>
    </source>
</reference>
<dbReference type="STRING" id="34508.A0A4U5NSQ4"/>
<dbReference type="InterPro" id="IPR016135">
    <property type="entry name" value="UBQ-conjugating_enzyme/RWD"/>
</dbReference>
<sequence length="163" mass="18470">MANISFMRMQRECKDIIKECGDSTSTGIMIEILNESLTKLRGEIKGPPDSPYQDAVFALDITIPEDYPFQPPRVKFITKIWHPNISSQTGTICLDILKDQWAASLTLRTVLLSIQALLTLPEPKDPRTLLSPNSSWTRTRCSTKPPGFGLRSMPRLRERRTPN</sequence>
<dbReference type="Gene3D" id="3.10.110.10">
    <property type="entry name" value="Ubiquitin Conjugating Enzyme"/>
    <property type="match status" value="1"/>
</dbReference>
<keyword evidence="4" id="KW-0547">Nucleotide-binding</keyword>